<reference evidence="1" key="1">
    <citation type="submission" date="2023-07" db="EMBL/GenBank/DDBJ databases">
        <title>Chromosome-level genome assembly of Artemia franciscana.</title>
        <authorList>
            <person name="Jo E."/>
        </authorList>
    </citation>
    <scope>NUCLEOTIDE SEQUENCE</scope>
    <source>
        <tissue evidence="1">Whole body</tissue>
    </source>
</reference>
<dbReference type="Pfam" id="PF04114">
    <property type="entry name" value="Gaa1"/>
    <property type="match status" value="1"/>
</dbReference>
<evidence type="ECO:0000313" key="1">
    <source>
        <dbReference type="EMBL" id="KAK2719358.1"/>
    </source>
</evidence>
<dbReference type="Gene3D" id="3.40.630.10">
    <property type="entry name" value="Zn peptidases"/>
    <property type="match status" value="1"/>
</dbReference>
<dbReference type="AlphaFoldDB" id="A0AA88I1N8"/>
<dbReference type="GO" id="GO:0016255">
    <property type="term" value="P:attachment of GPI anchor to protein"/>
    <property type="evidence" value="ECO:0007669"/>
    <property type="project" value="TreeGrafter"/>
</dbReference>
<dbReference type="Proteomes" id="UP001187531">
    <property type="component" value="Unassembled WGS sequence"/>
</dbReference>
<comment type="caution">
    <text evidence="1">The sequence shown here is derived from an EMBL/GenBank/DDBJ whole genome shotgun (WGS) entry which is preliminary data.</text>
</comment>
<dbReference type="GO" id="GO:0042765">
    <property type="term" value="C:GPI-anchor transamidase complex"/>
    <property type="evidence" value="ECO:0007669"/>
    <property type="project" value="InterPro"/>
</dbReference>
<accession>A0AA88I1N8</accession>
<evidence type="ECO:0000313" key="2">
    <source>
        <dbReference type="Proteomes" id="UP001187531"/>
    </source>
</evidence>
<protein>
    <submittedName>
        <fullName evidence="1">Uncharacterized protein</fullName>
    </submittedName>
</protein>
<organism evidence="1 2">
    <name type="scientific">Artemia franciscana</name>
    <name type="common">Brine shrimp</name>
    <name type="synonym">Artemia sanfranciscana</name>
    <dbReference type="NCBI Taxonomy" id="6661"/>
    <lineage>
        <taxon>Eukaryota</taxon>
        <taxon>Metazoa</taxon>
        <taxon>Ecdysozoa</taxon>
        <taxon>Arthropoda</taxon>
        <taxon>Crustacea</taxon>
        <taxon>Branchiopoda</taxon>
        <taxon>Anostraca</taxon>
        <taxon>Artemiidae</taxon>
        <taxon>Artemia</taxon>
    </lineage>
</organism>
<dbReference type="PANTHER" id="PTHR13304">
    <property type="entry name" value="GLYCOSYLPHOSPHATIDYLINOSITOL ANCHOR ATTACHMENT 1 PROTEIN"/>
    <property type="match status" value="1"/>
</dbReference>
<dbReference type="InterPro" id="IPR007246">
    <property type="entry name" value="Gaa1"/>
</dbReference>
<name>A0AA88I1N8_ARTSF</name>
<proteinExistence type="predicted"/>
<keyword evidence="2" id="KW-1185">Reference proteome</keyword>
<dbReference type="PANTHER" id="PTHR13304:SF0">
    <property type="entry name" value="GLYCOSYLPHOSPHATIDYLINOSITOL ANCHOR ATTACHMENT 1 PROTEIN"/>
    <property type="match status" value="1"/>
</dbReference>
<gene>
    <name evidence="1" type="ORF">QYM36_004991</name>
</gene>
<dbReference type="EMBL" id="JAVRJZ010000008">
    <property type="protein sequence ID" value="KAK2719358.1"/>
    <property type="molecule type" value="Genomic_DNA"/>
</dbReference>
<sequence>MYEPKQLSADSLNATTTTDNDEVHQIWKVNKLTKQPQTEIMRMFQQLGLDVSTQKFVLRYNIGPDIKISGKNIYGILRARRHSSKESFVLAVPYRQINSTFTDTNGGIALVLALAKDLRSASFLAKDIIFLISDHEYLGVQAWLEPYHRVAPDAGLIDSEDLQL</sequence>